<dbReference type="PANTHER" id="PTHR30055">
    <property type="entry name" value="HTH-TYPE TRANSCRIPTIONAL REGULATOR RUTR"/>
    <property type="match status" value="1"/>
</dbReference>
<keyword evidence="1" id="KW-0805">Transcription regulation</keyword>
<dbReference type="Gene3D" id="1.10.357.10">
    <property type="entry name" value="Tetracycline Repressor, domain 2"/>
    <property type="match status" value="1"/>
</dbReference>
<dbReference type="SUPFAM" id="SSF46689">
    <property type="entry name" value="Homeodomain-like"/>
    <property type="match status" value="1"/>
</dbReference>
<reference evidence="7 8" key="1">
    <citation type="submission" date="2017-05" db="EMBL/GenBank/DDBJ databases">
        <title>Isolation of Rhodococcus sp. S2-17 biodegrading of BP-3.</title>
        <authorList>
            <person name="Lee Y."/>
            <person name="Kim K.H."/>
            <person name="Chun B.H."/>
            <person name="Jung H.S."/>
            <person name="Jeon C.O."/>
        </authorList>
    </citation>
    <scope>NUCLEOTIDE SEQUENCE [LARGE SCALE GENOMIC DNA]</scope>
    <source>
        <strain evidence="7 8">S2-17</strain>
    </source>
</reference>
<keyword evidence="2 4" id="KW-0238">DNA-binding</keyword>
<evidence type="ECO:0000313" key="8">
    <source>
        <dbReference type="Proteomes" id="UP000245711"/>
    </source>
</evidence>
<dbReference type="InterPro" id="IPR049513">
    <property type="entry name" value="TetR_C_40"/>
</dbReference>
<keyword evidence="8" id="KW-1185">Reference proteome</keyword>
<dbReference type="PROSITE" id="PS50977">
    <property type="entry name" value="HTH_TETR_2"/>
    <property type="match status" value="1"/>
</dbReference>
<dbReference type="InterPro" id="IPR001647">
    <property type="entry name" value="HTH_TetR"/>
</dbReference>
<dbReference type="AlphaFoldDB" id="A0A2S2BP12"/>
<dbReference type="PANTHER" id="PTHR30055:SF234">
    <property type="entry name" value="HTH-TYPE TRANSCRIPTIONAL REGULATOR BETI"/>
    <property type="match status" value="1"/>
</dbReference>
<sequence length="222" mass="23892">MTRPLTTDDAPASRLERRKARTRAALIRAAQTFIAEGNLSVPVLEITQAADVGMGSFYNHFDSKEELYRAAMDAALEAHGQLLDHLTGDLEDPAETFAQAFRLTGRLFRKEPDLSRVLLNNAPDLITADRGLAPRALRDIEAATATGRFTVRDPELALVLTAGALIGLGQLLHARPDRDAAEATDALAEDLLRTFGLTPDDARGVSRRPLPDLDSVVGGSAA</sequence>
<feature type="region of interest" description="Disordered" evidence="5">
    <location>
        <begin position="203"/>
        <end position="222"/>
    </location>
</feature>
<dbReference type="Pfam" id="PF21306">
    <property type="entry name" value="TetR_C_40"/>
    <property type="match status" value="1"/>
</dbReference>
<dbReference type="Pfam" id="PF00440">
    <property type="entry name" value="TetR_N"/>
    <property type="match status" value="1"/>
</dbReference>
<dbReference type="GO" id="GO:0003700">
    <property type="term" value="F:DNA-binding transcription factor activity"/>
    <property type="evidence" value="ECO:0007669"/>
    <property type="project" value="TreeGrafter"/>
</dbReference>
<protein>
    <submittedName>
        <fullName evidence="7">TetR family transcriptional regulator</fullName>
    </submittedName>
</protein>
<accession>A0A2S2BP12</accession>
<proteinExistence type="predicted"/>
<dbReference type="InterPro" id="IPR009057">
    <property type="entry name" value="Homeodomain-like_sf"/>
</dbReference>
<keyword evidence="3" id="KW-0804">Transcription</keyword>
<dbReference type="OrthoDB" id="3481545at2"/>
<feature type="domain" description="HTH tetR-type" evidence="6">
    <location>
        <begin position="20"/>
        <end position="79"/>
    </location>
</feature>
<evidence type="ECO:0000256" key="5">
    <source>
        <dbReference type="SAM" id="MobiDB-lite"/>
    </source>
</evidence>
<organism evidence="7 8">
    <name type="scientific">Rhodococcus oxybenzonivorans</name>
    <dbReference type="NCBI Taxonomy" id="1990687"/>
    <lineage>
        <taxon>Bacteria</taxon>
        <taxon>Bacillati</taxon>
        <taxon>Actinomycetota</taxon>
        <taxon>Actinomycetes</taxon>
        <taxon>Mycobacteriales</taxon>
        <taxon>Nocardiaceae</taxon>
        <taxon>Rhodococcus</taxon>
    </lineage>
</organism>
<evidence type="ECO:0000313" key="7">
    <source>
        <dbReference type="EMBL" id="AWK70366.1"/>
    </source>
</evidence>
<feature type="DNA-binding region" description="H-T-H motif" evidence="4">
    <location>
        <begin position="42"/>
        <end position="61"/>
    </location>
</feature>
<name>A0A2S2BP12_9NOCA</name>
<gene>
    <name evidence="7" type="ORF">CBI38_01075</name>
</gene>
<dbReference type="KEGG" id="roz:CBI38_01075"/>
<evidence type="ECO:0000259" key="6">
    <source>
        <dbReference type="PROSITE" id="PS50977"/>
    </source>
</evidence>
<dbReference type="PRINTS" id="PR00455">
    <property type="entry name" value="HTHTETR"/>
</dbReference>
<evidence type="ECO:0000256" key="3">
    <source>
        <dbReference type="ARBA" id="ARBA00023163"/>
    </source>
</evidence>
<evidence type="ECO:0000256" key="2">
    <source>
        <dbReference type="ARBA" id="ARBA00023125"/>
    </source>
</evidence>
<evidence type="ECO:0000256" key="4">
    <source>
        <dbReference type="PROSITE-ProRule" id="PRU00335"/>
    </source>
</evidence>
<dbReference type="Proteomes" id="UP000245711">
    <property type="component" value="Chromosome"/>
</dbReference>
<evidence type="ECO:0000256" key="1">
    <source>
        <dbReference type="ARBA" id="ARBA00023015"/>
    </source>
</evidence>
<dbReference type="GO" id="GO:0000976">
    <property type="term" value="F:transcription cis-regulatory region binding"/>
    <property type="evidence" value="ECO:0007669"/>
    <property type="project" value="TreeGrafter"/>
</dbReference>
<dbReference type="EMBL" id="CP021354">
    <property type="protein sequence ID" value="AWK70366.1"/>
    <property type="molecule type" value="Genomic_DNA"/>
</dbReference>
<dbReference type="InterPro" id="IPR050109">
    <property type="entry name" value="HTH-type_TetR-like_transc_reg"/>
</dbReference>